<reference evidence="1" key="5">
    <citation type="submission" date="2001-07" db="EMBL/GenBank/DDBJ databases">
        <authorList>
            <person name="Adachi J."/>
            <person name="Aizawa K."/>
            <person name="Akimura T."/>
            <person name="Arakawa T."/>
            <person name="Bono H."/>
            <person name="Carninci P."/>
            <person name="Fukuda S."/>
            <person name="Furuno M."/>
            <person name="Hanagaki T."/>
            <person name="Hara A."/>
            <person name="Hashizume W."/>
            <person name="Hayashida K."/>
            <person name="Hayatsu N."/>
            <person name="Hiramoto K."/>
            <person name="Hiraoka T."/>
            <person name="Hirozane T."/>
            <person name="Hori F."/>
            <person name="Imotani K."/>
            <person name="Ishii Y."/>
            <person name="Itoh M."/>
            <person name="Kagawa I."/>
            <person name="Kasukawa T."/>
            <person name="Katoh H."/>
            <person name="Kawai J."/>
            <person name="Kojima Y."/>
            <person name="Kondo S."/>
            <person name="Konno H."/>
            <person name="Kouda M."/>
            <person name="Koya S."/>
            <person name="Kurihara C."/>
            <person name="Matsuyama T."/>
            <person name="Miyazaki A."/>
            <person name="Murata M."/>
            <person name="Nakamura M."/>
            <person name="Nishi K."/>
            <person name="Nomura K."/>
            <person name="Numazaki R."/>
            <person name="Ohno M."/>
            <person name="Ohsato N."/>
            <person name="Okazaki Y."/>
            <person name="Saito R."/>
            <person name="Saitoh H."/>
            <person name="Sakai C."/>
            <person name="Sakai K."/>
            <person name="Sakazume N."/>
            <person name="Sano H."/>
            <person name="Sasaki D."/>
            <person name="Shibata K."/>
            <person name="Shinagawa A."/>
            <person name="Shiraki T."/>
            <person name="Sogabe Y."/>
            <person name="Tagami M."/>
            <person name="Tagawa A."/>
            <person name="Takahashi F."/>
            <person name="Takaku-Akahira S."/>
            <person name="Takeda Y."/>
            <person name="Tanaka T."/>
            <person name="Tomaru A."/>
            <person name="Toya T."/>
            <person name="Yasunishi A."/>
            <person name="Muramatsu M."/>
            <person name="Hayashizaki Y."/>
        </authorList>
    </citation>
    <scope>NUCLEOTIDE SEQUENCE</scope>
    <source>
        <strain evidence="1">C57BL/6J</strain>
        <tissue evidence="1">Medulla oblongata</tissue>
    </source>
</reference>
<name>Q8C8L0_MOUSE</name>
<reference evidence="1" key="4">
    <citation type="journal article" date="2001" name="Nature">
        <title>Functional annotation of a full-length mouse cDNA collection.</title>
        <authorList>
            <consortium name="The RIKEN Genome Exploration Research Group Phase II Team and the FANTOM Consortium"/>
        </authorList>
    </citation>
    <scope>NUCLEOTIDE SEQUENCE</scope>
    <source>
        <strain evidence="1">C57BL/6J</strain>
        <tissue evidence="1">Medulla oblongata</tissue>
    </source>
</reference>
<evidence type="ECO:0000313" key="1">
    <source>
        <dbReference type="EMBL" id="BAC32867.1"/>
    </source>
</evidence>
<reference evidence="1" key="1">
    <citation type="journal article" date="1999" name="Methods Enzymol.">
        <title>High-efficiency full-length cDNA cloning.</title>
        <authorList>
            <person name="Carninci P."/>
            <person name="Hayashizaki Y."/>
        </authorList>
    </citation>
    <scope>NUCLEOTIDE SEQUENCE</scope>
    <source>
        <strain evidence="1">C57BL/6J</strain>
        <tissue evidence="1">Medulla oblongata</tissue>
    </source>
</reference>
<proteinExistence type="evidence at transcript level"/>
<protein>
    <submittedName>
        <fullName evidence="1">Uncharacterized protein</fullName>
    </submittedName>
</protein>
<reference evidence="1" key="6">
    <citation type="journal article" date="2002" name="Nature">
        <title>Analysis of the mouse transcriptome based on functional annotation of 60,770 full-length cDNAs.</title>
        <authorList>
            <consortium name="The FANTOM Consortium and the RIKEN Genome Exploration Research Group Phase I and II Team"/>
        </authorList>
    </citation>
    <scope>NUCLEOTIDE SEQUENCE</scope>
    <source>
        <strain evidence="1">C57BL/6J</strain>
        <tissue evidence="1">Medulla oblongata</tissue>
    </source>
</reference>
<accession>Q8C8L0</accession>
<reference evidence="1" key="8">
    <citation type="journal article" date="2005" name="Science">
        <title>Antisense Transcription in the Mammalian Transcriptome.</title>
        <authorList>
            <consortium name="RIKEN Genome Exploration Research Group and Genome Science Group (Genome Network Project Core Group) and the FANTOM Consortium"/>
        </authorList>
    </citation>
    <scope>NUCLEOTIDE SEQUENCE</scope>
    <source>
        <strain evidence="1">C57BL/6J</strain>
        <tissue evidence="1">Medulla oblongata</tissue>
    </source>
</reference>
<dbReference type="MGI" id="MGI:3041188">
    <property type="gene designation" value="Dipk1c"/>
</dbReference>
<gene>
    <name evidence="2" type="primary">Dipk1c</name>
</gene>
<organism evidence="1">
    <name type="scientific">Mus musculus</name>
    <name type="common">Mouse</name>
    <dbReference type="NCBI Taxonomy" id="10090"/>
    <lineage>
        <taxon>Eukaryota</taxon>
        <taxon>Metazoa</taxon>
        <taxon>Chordata</taxon>
        <taxon>Craniata</taxon>
        <taxon>Vertebrata</taxon>
        <taxon>Euteleostomi</taxon>
        <taxon>Mammalia</taxon>
        <taxon>Eutheria</taxon>
        <taxon>Euarchontoglires</taxon>
        <taxon>Glires</taxon>
        <taxon>Rodentia</taxon>
        <taxon>Myomorpha</taxon>
        <taxon>Muroidea</taxon>
        <taxon>Muridae</taxon>
        <taxon>Murinae</taxon>
        <taxon>Mus</taxon>
        <taxon>Mus</taxon>
    </lineage>
</organism>
<dbReference type="AGR" id="MGI:3041188"/>
<dbReference type="EMBL" id="AK046784">
    <property type="protein sequence ID" value="BAC32867.1"/>
    <property type="molecule type" value="mRNA"/>
</dbReference>
<evidence type="ECO:0000313" key="2">
    <source>
        <dbReference type="MGI" id="MGI:3041188"/>
    </source>
</evidence>
<sequence>MARAAGERGRAARCGRWRRGALLAFAAWTAGWVLAAALLLRAHPSVLSERCTDEKSRRILAALVGPAAALPSVARPGRVPDTFSGSSESTSPAMLQHRSGHSILGYGNGVGVPAKGRLGSYARMIYPGKELSVRYGRSGHPSFFSRI</sequence>
<reference evidence="1" key="3">
    <citation type="journal article" date="2000" name="Genome Res.">
        <title>RIKEN integrated sequence analysis (RISA) system--384-format sequencing pipeline with 384 multicapillary sequencer.</title>
        <authorList>
            <person name="Shibata K."/>
            <person name="Itoh M."/>
            <person name="Aizawa K."/>
            <person name="Nagaoka S."/>
            <person name="Sasaki N."/>
            <person name="Carninci P."/>
            <person name="Konno H."/>
            <person name="Akiyama J."/>
            <person name="Nishi K."/>
            <person name="Kitsunai T."/>
            <person name="Tashiro H."/>
            <person name="Itoh M."/>
            <person name="Sumi N."/>
            <person name="Ishii Y."/>
            <person name="Nakamura S."/>
            <person name="Hazama M."/>
            <person name="Nishine T."/>
            <person name="Harada A."/>
            <person name="Yamamoto R."/>
            <person name="Matsumoto H."/>
            <person name="Sakaguchi S."/>
            <person name="Ikegami T."/>
            <person name="Kashiwagi K."/>
            <person name="Fujiwake S."/>
            <person name="Inoue K."/>
            <person name="Togawa Y."/>
            <person name="Izawa M."/>
            <person name="Ohara E."/>
            <person name="Watahiki M."/>
            <person name="Yoneda Y."/>
            <person name="Ishikawa T."/>
            <person name="Ozawa K."/>
            <person name="Tanaka T."/>
            <person name="Matsuura S."/>
            <person name="Kawai J."/>
            <person name="Okazaki Y."/>
            <person name="Muramatsu M."/>
            <person name="Inoue Y."/>
            <person name="Kira A."/>
            <person name="Hayashizaki Y."/>
        </authorList>
    </citation>
    <scope>NUCLEOTIDE SEQUENCE</scope>
    <source>
        <strain evidence="1">C57BL/6J</strain>
        <tissue evidence="1">Medulla oblongata</tissue>
    </source>
</reference>
<reference evidence="1" key="2">
    <citation type="journal article" date="2000" name="Genome Res.">
        <title>Normalization and subtraction of cap-trapper-selected cDNAs to prepare full-length cDNA libraries for rapid discovery of new genes.</title>
        <authorList>
            <person name="Carninci P."/>
            <person name="Shibata Y."/>
            <person name="Hayatsu N."/>
            <person name="Sugahara Y."/>
            <person name="Shibata K."/>
            <person name="Itoh M."/>
            <person name="Konno H."/>
            <person name="Okazaki Y."/>
            <person name="Muramatsu M."/>
            <person name="Hayashizaki Y."/>
        </authorList>
    </citation>
    <scope>NUCLEOTIDE SEQUENCE</scope>
    <source>
        <strain evidence="1">C57BL/6J</strain>
        <tissue evidence="1">Medulla oblongata</tissue>
    </source>
</reference>
<dbReference type="AlphaFoldDB" id="Q8C8L0"/>
<reference evidence="1" key="7">
    <citation type="journal article" date="2005" name="Science">
        <title>The Transcriptional Landscape of the Mammalian Genome.</title>
        <authorList>
            <consortium name="The FANTOM Consortium"/>
            <consortium name="Riken Genome Exploration Research Group and Genome Science Group (Genome Network Project Core Group)"/>
        </authorList>
    </citation>
    <scope>NUCLEOTIDE SEQUENCE</scope>
    <source>
        <strain evidence="1">C57BL/6J</strain>
        <tissue evidence="1">Medulla oblongata</tissue>
    </source>
</reference>